<evidence type="ECO:0000259" key="13">
    <source>
        <dbReference type="PROSITE" id="PS51210"/>
    </source>
</evidence>
<dbReference type="GO" id="GO:0005783">
    <property type="term" value="C:endoplasmic reticulum"/>
    <property type="evidence" value="ECO:0007669"/>
    <property type="project" value="TreeGrafter"/>
</dbReference>
<keyword evidence="7" id="KW-0325">Glycoprotein</keyword>
<protein>
    <recommendedName>
        <fullName evidence="2 10">Lysophospholipase</fullName>
        <ecNumber evidence="2 10">3.1.1.5</ecNumber>
    </recommendedName>
</protein>
<evidence type="ECO:0000256" key="12">
    <source>
        <dbReference type="SAM" id="SignalP"/>
    </source>
</evidence>
<evidence type="ECO:0000256" key="1">
    <source>
        <dbReference type="ARBA" id="ARBA00008780"/>
    </source>
</evidence>
<dbReference type="GO" id="GO:0005886">
    <property type="term" value="C:plasma membrane"/>
    <property type="evidence" value="ECO:0007669"/>
    <property type="project" value="TreeGrafter"/>
</dbReference>
<feature type="signal peptide" evidence="12">
    <location>
        <begin position="1"/>
        <end position="15"/>
    </location>
</feature>
<dbReference type="PANTHER" id="PTHR10728:SF33">
    <property type="entry name" value="LYSOPHOSPHOLIPASE 1-RELATED"/>
    <property type="match status" value="1"/>
</dbReference>
<reference evidence="14" key="1">
    <citation type="submission" date="2022-03" db="EMBL/GenBank/DDBJ databases">
        <authorList>
            <person name="Legras J.-L."/>
            <person name="Devillers H."/>
            <person name="Grondin C."/>
        </authorList>
    </citation>
    <scope>NUCLEOTIDE SEQUENCE</scope>
    <source>
        <strain evidence="14">CLIB 1423</strain>
    </source>
</reference>
<keyword evidence="6 9" id="KW-0443">Lipid metabolism</keyword>
<dbReference type="GO" id="GO:0004623">
    <property type="term" value="F:phospholipase A2 activity"/>
    <property type="evidence" value="ECO:0007669"/>
    <property type="project" value="TreeGrafter"/>
</dbReference>
<feature type="region of interest" description="Disordered" evidence="11">
    <location>
        <begin position="599"/>
        <end position="624"/>
    </location>
</feature>
<dbReference type="GO" id="GO:0005576">
    <property type="term" value="C:extracellular region"/>
    <property type="evidence" value="ECO:0007669"/>
    <property type="project" value="TreeGrafter"/>
</dbReference>
<comment type="function">
    <text evidence="8">Catalyzes the release of fatty acids from lysophospholipids. Phospholipase B may well contribute to pathogenicity by abetting the fungus in damaging and traversing host cell membranes, processes which likely increase the rapidity of disseminated infection.</text>
</comment>
<dbReference type="PANTHER" id="PTHR10728">
    <property type="entry name" value="CYTOSOLIC PHOSPHOLIPASE A2"/>
    <property type="match status" value="1"/>
</dbReference>
<evidence type="ECO:0000313" key="14">
    <source>
        <dbReference type="EMBL" id="CAH2353618.1"/>
    </source>
</evidence>
<sequence length="624" mass="68184">MQLILLFYVFTVALGYSPSGTYAPSSIQCPSGNLVRPADSISPEEQEWLNGRVPIAQANLITFLQKVNLEDFDAESFVTNAKKNITIGTAFSGGGYRAMFAGAGQLAALDSRNYGADEAGLGGLLQASTYLVGLSGGNWLVGTVAMNNFMSIDSILANSKLWDITYTMFAPGGWNFIKTQFYWASINLSLLAKQLALFRISITDIWGRALSFQMFGTFNNGGDSITWSQITDDEEFSSFNAPYPIVVADGRVPGTLIINDNSTIFEITPHELGSWDPSLYSFTKTKYLGTKTNNGVPSNGKCIGGFDNAGFIIGTSSSLFNQVALYLSSWTSWVSYLGLAGTIISQIENHVLANIDVDTSLYKPNPFYGTKYGDSYSILNDDTLFLVDGGEDLQNVPLAPLIQPQRGLDIIFAYDNSADTSVNWPNGASLVATFQRQFSHQGNATFFPYVPDVNSFRNLDLTAKPAFFGCDANALKALVGPNVNTSSSNFQLYTNDSSIESVYDIPLIVYTANRPFSYYSNTSTFKLDYSTTEKLGMIKNGFETATRLNSTLDSEWGACVGCAIIRREQERQGVDQSDQCKKCFERYCWNGETDTSTPGDNFSLTSQTVADDGSISPAYPNSFK</sequence>
<keyword evidence="5 9" id="KW-0442">Lipid degradation</keyword>
<evidence type="ECO:0000256" key="4">
    <source>
        <dbReference type="ARBA" id="ARBA00022801"/>
    </source>
</evidence>
<comment type="caution">
    <text evidence="14">The sequence shown here is derived from an EMBL/GenBank/DDBJ whole genome shotgun (WGS) entry which is preliminary data.</text>
</comment>
<dbReference type="Pfam" id="PF01735">
    <property type="entry name" value="PLA2_B"/>
    <property type="match status" value="1"/>
</dbReference>
<organism evidence="14 15">
    <name type="scientific">[Candida] railenensis</name>
    <dbReference type="NCBI Taxonomy" id="45579"/>
    <lineage>
        <taxon>Eukaryota</taxon>
        <taxon>Fungi</taxon>
        <taxon>Dikarya</taxon>
        <taxon>Ascomycota</taxon>
        <taxon>Saccharomycotina</taxon>
        <taxon>Pichiomycetes</taxon>
        <taxon>Debaryomycetaceae</taxon>
        <taxon>Kurtzmaniella</taxon>
    </lineage>
</organism>
<evidence type="ECO:0000256" key="3">
    <source>
        <dbReference type="ARBA" id="ARBA00022729"/>
    </source>
</evidence>
<dbReference type="PROSITE" id="PS51210">
    <property type="entry name" value="PLA2C"/>
    <property type="match status" value="1"/>
</dbReference>
<evidence type="ECO:0000256" key="11">
    <source>
        <dbReference type="SAM" id="MobiDB-lite"/>
    </source>
</evidence>
<dbReference type="AlphaFoldDB" id="A0A9P0QRJ9"/>
<dbReference type="SUPFAM" id="SSF52151">
    <property type="entry name" value="FabD/lysophospholipase-like"/>
    <property type="match status" value="1"/>
</dbReference>
<feature type="chain" id="PRO_5040173821" description="Lysophospholipase" evidence="12">
    <location>
        <begin position="16"/>
        <end position="624"/>
    </location>
</feature>
<feature type="compositionally biased region" description="Polar residues" evidence="11">
    <location>
        <begin position="599"/>
        <end position="609"/>
    </location>
</feature>
<name>A0A9P0QRJ9_9ASCO</name>
<evidence type="ECO:0000256" key="6">
    <source>
        <dbReference type="ARBA" id="ARBA00023098"/>
    </source>
</evidence>
<evidence type="ECO:0000256" key="8">
    <source>
        <dbReference type="ARBA" id="ARBA00059407"/>
    </source>
</evidence>
<evidence type="ECO:0000256" key="5">
    <source>
        <dbReference type="ARBA" id="ARBA00022963"/>
    </source>
</evidence>
<keyword evidence="15" id="KW-1185">Reference proteome</keyword>
<keyword evidence="3 12" id="KW-0732">Signal</keyword>
<dbReference type="OrthoDB" id="4084751at2759"/>
<evidence type="ECO:0000313" key="15">
    <source>
        <dbReference type="Proteomes" id="UP000837801"/>
    </source>
</evidence>
<evidence type="ECO:0000256" key="9">
    <source>
        <dbReference type="PROSITE-ProRule" id="PRU00555"/>
    </source>
</evidence>
<accession>A0A9P0QRJ9</accession>
<dbReference type="GO" id="GO:0005829">
    <property type="term" value="C:cytosol"/>
    <property type="evidence" value="ECO:0007669"/>
    <property type="project" value="TreeGrafter"/>
</dbReference>
<dbReference type="InterPro" id="IPR016035">
    <property type="entry name" value="Acyl_Trfase/lysoPLipase"/>
</dbReference>
<comment type="catalytic activity">
    <reaction evidence="10">
        <text>a 1-acyl-sn-glycero-3-phosphocholine + H2O = sn-glycerol 3-phosphocholine + a fatty acid + H(+)</text>
        <dbReference type="Rhea" id="RHEA:15177"/>
        <dbReference type="ChEBI" id="CHEBI:15377"/>
        <dbReference type="ChEBI" id="CHEBI:15378"/>
        <dbReference type="ChEBI" id="CHEBI:16870"/>
        <dbReference type="ChEBI" id="CHEBI:28868"/>
        <dbReference type="ChEBI" id="CHEBI:58168"/>
        <dbReference type="EC" id="3.1.1.5"/>
    </reaction>
</comment>
<proteinExistence type="inferred from homology"/>
<evidence type="ECO:0000256" key="10">
    <source>
        <dbReference type="RuleBase" id="RU362103"/>
    </source>
</evidence>
<feature type="domain" description="PLA2c" evidence="13">
    <location>
        <begin position="28"/>
        <end position="594"/>
    </location>
</feature>
<dbReference type="FunFam" id="3.40.1090.10:FF:000010">
    <property type="entry name" value="Lysophospholipase"/>
    <property type="match status" value="1"/>
</dbReference>
<dbReference type="EMBL" id="CAKXYY010000011">
    <property type="protein sequence ID" value="CAH2353618.1"/>
    <property type="molecule type" value="Genomic_DNA"/>
</dbReference>
<dbReference type="SMART" id="SM00022">
    <property type="entry name" value="PLAc"/>
    <property type="match status" value="1"/>
</dbReference>
<keyword evidence="4 9" id="KW-0378">Hydrolase</keyword>
<evidence type="ECO:0000256" key="2">
    <source>
        <dbReference type="ARBA" id="ARBA00013274"/>
    </source>
</evidence>
<dbReference type="GO" id="GO:0004622">
    <property type="term" value="F:phosphatidylcholine lysophospholipase activity"/>
    <property type="evidence" value="ECO:0007669"/>
    <property type="project" value="UniProtKB-EC"/>
</dbReference>
<dbReference type="InterPro" id="IPR002642">
    <property type="entry name" value="LysoPLipase_cat_dom"/>
</dbReference>
<dbReference type="GO" id="GO:0046475">
    <property type="term" value="P:glycerophospholipid catabolic process"/>
    <property type="evidence" value="ECO:0007669"/>
    <property type="project" value="TreeGrafter"/>
</dbReference>
<dbReference type="EC" id="3.1.1.5" evidence="2 10"/>
<evidence type="ECO:0000256" key="7">
    <source>
        <dbReference type="ARBA" id="ARBA00023180"/>
    </source>
</evidence>
<comment type="similarity">
    <text evidence="1 10">Belongs to the lysophospholipase family.</text>
</comment>
<dbReference type="Gene3D" id="3.40.1090.10">
    <property type="entry name" value="Cytosolic phospholipase A2 catalytic domain"/>
    <property type="match status" value="1"/>
</dbReference>
<dbReference type="Proteomes" id="UP000837801">
    <property type="component" value="Unassembled WGS sequence"/>
</dbReference>
<gene>
    <name evidence="14" type="ORF">CLIB1423_11S03840</name>
</gene>